<reference evidence="2 3" key="1">
    <citation type="submission" date="2016-10" db="EMBL/GenBank/DDBJ databases">
        <title>Draft genome sequences of four alkaliphilic bacteria belonging to the Anaerobacillus genus.</title>
        <authorList>
            <person name="Bassil N.M."/>
            <person name="Lloyd J.R."/>
        </authorList>
    </citation>
    <scope>NUCLEOTIDE SEQUENCE [LARGE SCALE GENOMIC DNA]</scope>
    <source>
        <strain evidence="2 3">DSM 15340</strain>
    </source>
</reference>
<sequence>MRKTKYVLNSGLAFSESGDLAKLSKLAKKGWLLEGISYGGFCFRLVRTEPADVEYSLDYRANVSEDYFELFEAAGWSHVVSVENIHIFRAPTGTKAIYSDEETMTEKYDEQRRLFGKYAVWALVPVVLLFLVLMIWDAGSGGVWWNVMLGLFMIAAVALVFTGMPYLAFMYRLWKLQK</sequence>
<evidence type="ECO:0000313" key="3">
    <source>
        <dbReference type="Proteomes" id="UP000180098"/>
    </source>
</evidence>
<keyword evidence="1" id="KW-0472">Membrane</keyword>
<keyword evidence="3" id="KW-1185">Reference proteome</keyword>
<gene>
    <name evidence="2" type="ORF">BKP35_04820</name>
</gene>
<feature type="transmembrane region" description="Helical" evidence="1">
    <location>
        <begin position="118"/>
        <end position="136"/>
    </location>
</feature>
<evidence type="ECO:0000313" key="2">
    <source>
        <dbReference type="EMBL" id="OIJ15176.1"/>
    </source>
</evidence>
<evidence type="ECO:0000256" key="1">
    <source>
        <dbReference type="SAM" id="Phobius"/>
    </source>
</evidence>
<feature type="transmembrane region" description="Helical" evidence="1">
    <location>
        <begin position="142"/>
        <end position="169"/>
    </location>
</feature>
<dbReference type="AlphaFoldDB" id="A0A1S2LS16"/>
<keyword evidence="1" id="KW-0812">Transmembrane</keyword>
<evidence type="ECO:0008006" key="4">
    <source>
        <dbReference type="Google" id="ProtNLM"/>
    </source>
</evidence>
<keyword evidence="1" id="KW-1133">Transmembrane helix</keyword>
<dbReference type="OrthoDB" id="1928173at2"/>
<name>A0A1S2LS16_9BACI</name>
<accession>A0A1S2LS16</accession>
<dbReference type="Pfam" id="PF11193">
    <property type="entry name" value="DUF2812"/>
    <property type="match status" value="1"/>
</dbReference>
<dbReference type="RefSeq" id="WP_071312280.1">
    <property type="nucleotide sequence ID" value="NZ_MLQQ01000002.1"/>
</dbReference>
<proteinExistence type="predicted"/>
<dbReference type="Proteomes" id="UP000180098">
    <property type="component" value="Unassembled WGS sequence"/>
</dbReference>
<comment type="caution">
    <text evidence="2">The sequence shown here is derived from an EMBL/GenBank/DDBJ whole genome shotgun (WGS) entry which is preliminary data.</text>
</comment>
<dbReference type="EMBL" id="MLQQ01000002">
    <property type="protein sequence ID" value="OIJ15176.1"/>
    <property type="molecule type" value="Genomic_DNA"/>
</dbReference>
<organism evidence="2 3">
    <name type="scientific">Anaerobacillus arseniciselenatis</name>
    <dbReference type="NCBI Taxonomy" id="85682"/>
    <lineage>
        <taxon>Bacteria</taxon>
        <taxon>Bacillati</taxon>
        <taxon>Bacillota</taxon>
        <taxon>Bacilli</taxon>
        <taxon>Bacillales</taxon>
        <taxon>Bacillaceae</taxon>
        <taxon>Anaerobacillus</taxon>
    </lineage>
</organism>
<protein>
    <recommendedName>
        <fullName evidence="4">DUF2812 domain-containing protein</fullName>
    </recommendedName>
</protein>
<dbReference type="InterPro" id="IPR021359">
    <property type="entry name" value="DUF2812"/>
</dbReference>